<name>D7C5J0_STRBB</name>
<dbReference type="RefSeq" id="WP_014179828.1">
    <property type="nucleotide sequence ID" value="NC_016582.1"/>
</dbReference>
<dbReference type="SUPFAM" id="SSF51735">
    <property type="entry name" value="NAD(P)-binding Rossmann-fold domains"/>
    <property type="match status" value="1"/>
</dbReference>
<dbReference type="Proteomes" id="UP000000377">
    <property type="component" value="Chromosome"/>
</dbReference>
<keyword evidence="2" id="KW-1185">Reference proteome</keyword>
<gene>
    <name evidence="1" type="ordered locus">SBI_07258</name>
</gene>
<accession>D7C5J0</accession>
<dbReference type="eggNOG" id="COG0300">
    <property type="taxonomic scope" value="Bacteria"/>
</dbReference>
<proteinExistence type="predicted"/>
<dbReference type="PATRIC" id="fig|749414.3.peg.7471"/>
<dbReference type="InterPro" id="IPR002347">
    <property type="entry name" value="SDR_fam"/>
</dbReference>
<dbReference type="InterPro" id="IPR036291">
    <property type="entry name" value="NAD(P)-bd_dom_sf"/>
</dbReference>
<dbReference type="PANTHER" id="PTHR43431">
    <property type="entry name" value="OXIDOREDUCTASE, SHORT CHAIN DEHYDROGENASE/REDUCTASE FAMILY (AFU_ORTHOLOGUE AFUA_5G14000)"/>
    <property type="match status" value="1"/>
</dbReference>
<dbReference type="KEGG" id="sbh:SBI_07258"/>
<organism evidence="1 2">
    <name type="scientific">Streptomyces bingchenggensis (strain BCW-1)</name>
    <dbReference type="NCBI Taxonomy" id="749414"/>
    <lineage>
        <taxon>Bacteria</taxon>
        <taxon>Bacillati</taxon>
        <taxon>Actinomycetota</taxon>
        <taxon>Actinomycetes</taxon>
        <taxon>Kitasatosporales</taxon>
        <taxon>Streptomycetaceae</taxon>
        <taxon>Streptomyces</taxon>
    </lineage>
</organism>
<dbReference type="EMBL" id="CP002047">
    <property type="protein sequence ID" value="ADI10378.1"/>
    <property type="molecule type" value="Genomic_DNA"/>
</dbReference>
<dbReference type="HOGENOM" id="CLU_010194_17_2_11"/>
<dbReference type="Pfam" id="PF00106">
    <property type="entry name" value="adh_short"/>
    <property type="match status" value="1"/>
</dbReference>
<evidence type="ECO:0000313" key="1">
    <source>
        <dbReference type="EMBL" id="ADI10378.1"/>
    </source>
</evidence>
<dbReference type="Gene3D" id="3.40.50.720">
    <property type="entry name" value="NAD(P)-binding Rossmann-like Domain"/>
    <property type="match status" value="1"/>
</dbReference>
<protein>
    <submittedName>
        <fullName evidence="1">Short-chain dehydrogenase/reductase SDR</fullName>
    </submittedName>
</protein>
<sequence length="234" mass="23586">MSSSPSTIAVVGAGAGLGRAIARRFGSAGHPVALISRSQTKLEALAAALGEEGITAGAYAADATDEKALAAALTAAADDLGRIGVLSYSPAPVWDHSGGGLPDMGAMGFTSALETTPASARAQFDLVVGGALTAVATVLPAMREARDGALLFTTGRSAITPMPILGNAGIAQAGLRNWADNAHTELAADGVYVGHLCVGVPILPGTGEGDPDAIADRWYRLTRTRDAFETTIGF</sequence>
<evidence type="ECO:0000313" key="2">
    <source>
        <dbReference type="Proteomes" id="UP000000377"/>
    </source>
</evidence>
<reference evidence="1 2" key="1">
    <citation type="journal article" date="2010" name="J. Bacteriol.">
        <title>Genome sequence of the milbemycin-producing bacterium Streptomyces bingchenggensis.</title>
        <authorList>
            <person name="Wang X.J."/>
            <person name="Yan Y.J."/>
            <person name="Zhang B."/>
            <person name="An J."/>
            <person name="Wang J.J."/>
            <person name="Tian J."/>
            <person name="Jiang L."/>
            <person name="Chen Y.H."/>
            <person name="Huang S.X."/>
            <person name="Yin M."/>
            <person name="Zhang J."/>
            <person name="Gao A.L."/>
            <person name="Liu C.X."/>
            <person name="Zhu Z.X."/>
            <person name="Xiang W.S."/>
        </authorList>
    </citation>
    <scope>NUCLEOTIDE SEQUENCE [LARGE SCALE GENOMIC DNA]</scope>
    <source>
        <strain evidence="1 2">BCW-1</strain>
    </source>
</reference>
<dbReference type="PANTHER" id="PTHR43431:SF7">
    <property type="entry name" value="OXIDOREDUCTASE, SHORT CHAIN DEHYDROGENASE_REDUCTASE FAMILY (AFU_ORTHOLOGUE AFUA_5G14000)"/>
    <property type="match status" value="1"/>
</dbReference>
<dbReference type="AlphaFoldDB" id="D7C5J0"/>